<feature type="region of interest" description="Disordered" evidence="3">
    <location>
        <begin position="493"/>
        <end position="539"/>
    </location>
</feature>
<name>D0LJ74_HALO1</name>
<dbReference type="STRING" id="502025.Hoch_2384"/>
<dbReference type="KEGG" id="hoh:Hoch_2384"/>
<evidence type="ECO:0000313" key="6">
    <source>
        <dbReference type="Proteomes" id="UP000001880"/>
    </source>
</evidence>
<dbReference type="GO" id="GO:0046872">
    <property type="term" value="F:metal ion binding"/>
    <property type="evidence" value="ECO:0007669"/>
    <property type="project" value="UniProtKB-KW"/>
</dbReference>
<feature type="repeat" description="TPR" evidence="2">
    <location>
        <begin position="72"/>
        <end position="105"/>
    </location>
</feature>
<gene>
    <name evidence="5" type="ordered locus">Hoch_2384</name>
</gene>
<dbReference type="InterPro" id="IPR041166">
    <property type="entry name" value="Rubredoxin_2"/>
</dbReference>
<keyword evidence="5" id="KW-0808">Transferase</keyword>
<evidence type="ECO:0000256" key="1">
    <source>
        <dbReference type="ARBA" id="ARBA00022723"/>
    </source>
</evidence>
<dbReference type="AlphaFoldDB" id="D0LJ74"/>
<keyword evidence="2" id="KW-0802">TPR repeat</keyword>
<accession>D0LJ74</accession>
<organism evidence="5 6">
    <name type="scientific">Haliangium ochraceum (strain DSM 14365 / JCM 11303 / SMP-2)</name>
    <dbReference type="NCBI Taxonomy" id="502025"/>
    <lineage>
        <taxon>Bacteria</taxon>
        <taxon>Pseudomonadati</taxon>
        <taxon>Myxococcota</taxon>
        <taxon>Polyangia</taxon>
        <taxon>Haliangiales</taxon>
        <taxon>Kofleriaceae</taxon>
        <taxon>Haliangium</taxon>
    </lineage>
</organism>
<evidence type="ECO:0000256" key="2">
    <source>
        <dbReference type="PROSITE-ProRule" id="PRU00339"/>
    </source>
</evidence>
<feature type="compositionally biased region" description="Low complexity" evidence="3">
    <location>
        <begin position="525"/>
        <end position="539"/>
    </location>
</feature>
<dbReference type="InterPro" id="IPR019734">
    <property type="entry name" value="TPR_rpt"/>
</dbReference>
<keyword evidence="1" id="KW-0479">Metal-binding</keyword>
<keyword evidence="6" id="KW-1185">Reference proteome</keyword>
<reference evidence="5 6" key="1">
    <citation type="journal article" date="2010" name="Stand. Genomic Sci.">
        <title>Complete genome sequence of Haliangium ochraceum type strain (SMP-2).</title>
        <authorList>
            <consortium name="US DOE Joint Genome Institute (JGI-PGF)"/>
            <person name="Ivanova N."/>
            <person name="Daum C."/>
            <person name="Lang E."/>
            <person name="Abt B."/>
            <person name="Kopitz M."/>
            <person name="Saunders E."/>
            <person name="Lapidus A."/>
            <person name="Lucas S."/>
            <person name="Glavina Del Rio T."/>
            <person name="Nolan M."/>
            <person name="Tice H."/>
            <person name="Copeland A."/>
            <person name="Cheng J.F."/>
            <person name="Chen F."/>
            <person name="Bruce D."/>
            <person name="Goodwin L."/>
            <person name="Pitluck S."/>
            <person name="Mavromatis K."/>
            <person name="Pati A."/>
            <person name="Mikhailova N."/>
            <person name="Chen A."/>
            <person name="Palaniappan K."/>
            <person name="Land M."/>
            <person name="Hauser L."/>
            <person name="Chang Y.J."/>
            <person name="Jeffries C.D."/>
            <person name="Detter J.C."/>
            <person name="Brettin T."/>
            <person name="Rohde M."/>
            <person name="Goker M."/>
            <person name="Bristow J."/>
            <person name="Markowitz V."/>
            <person name="Eisen J.A."/>
            <person name="Hugenholtz P."/>
            <person name="Kyrpides N.C."/>
            <person name="Klenk H.P."/>
        </authorList>
    </citation>
    <scope>NUCLEOTIDE SEQUENCE [LARGE SCALE GENOMIC DNA]</scope>
    <source>
        <strain evidence="6">DSM 14365 / CIP 107738 / JCM 11303 / AJ 13395 / SMP-2</strain>
    </source>
</reference>
<feature type="domain" description="LapB rubredoxin metal binding" evidence="4">
    <location>
        <begin position="380"/>
        <end position="405"/>
    </location>
</feature>
<proteinExistence type="predicted"/>
<dbReference type="Gene3D" id="1.25.40.10">
    <property type="entry name" value="Tetratricopeptide repeat domain"/>
    <property type="match status" value="1"/>
</dbReference>
<dbReference type="SMART" id="SM00028">
    <property type="entry name" value="TPR"/>
    <property type="match status" value="3"/>
</dbReference>
<evidence type="ECO:0000313" key="5">
    <source>
        <dbReference type="EMBL" id="ACY14921.1"/>
    </source>
</evidence>
<evidence type="ECO:0000256" key="3">
    <source>
        <dbReference type="SAM" id="MobiDB-lite"/>
    </source>
</evidence>
<protein>
    <submittedName>
        <fullName evidence="5">N-acetylglucosaminyl transferase-like protein</fullName>
    </submittedName>
</protein>
<feature type="compositionally biased region" description="Low complexity" evidence="3">
    <location>
        <begin position="493"/>
        <end position="508"/>
    </location>
</feature>
<dbReference type="PROSITE" id="PS50005">
    <property type="entry name" value="TPR"/>
    <property type="match status" value="1"/>
</dbReference>
<dbReference type="SUPFAM" id="SSF48452">
    <property type="entry name" value="TPR-like"/>
    <property type="match status" value="1"/>
</dbReference>
<dbReference type="HOGENOM" id="CLU_505048_0_0_7"/>
<dbReference type="GO" id="GO:0016740">
    <property type="term" value="F:transferase activity"/>
    <property type="evidence" value="ECO:0007669"/>
    <property type="project" value="UniProtKB-KW"/>
</dbReference>
<dbReference type="Pfam" id="PF18073">
    <property type="entry name" value="Zn_ribbon_LapB"/>
    <property type="match status" value="1"/>
</dbReference>
<dbReference type="RefSeq" id="WP_012827529.1">
    <property type="nucleotide sequence ID" value="NC_013440.1"/>
</dbReference>
<evidence type="ECO:0000259" key="4">
    <source>
        <dbReference type="Pfam" id="PF18073"/>
    </source>
</evidence>
<dbReference type="InterPro" id="IPR011990">
    <property type="entry name" value="TPR-like_helical_dom_sf"/>
</dbReference>
<sequence>MITPLTLALSCVLALVIGVLLGRFYVPAKRGLVRAARQAESYARALNHTLEDQPDDAVEALRRVVAEDTDDLEPYFALGALFRRRGEWERAVRVHQAIAMRDPKNKAIQGRAHFALGRDFTCAGMPRRATRAFEQCLVVDGKHQPALRALVALYEEQGRYAEAADALARLDKLREQGPSARGHHLLVAAAQSALRGPAADLDHASRLLRDARRGKAHSVHALVAEAELAAAHRDPDAACEHLLDAVEMAPELAAFLLPGLIEAQRQSMRRERGDSAELAVSDEAAVAGVAAKLAERLATSGRSDEPFAGMALAELRSHCDPEAALADYRDLAERFPDLLPAQVAAARMALAAGDEGEIRDALRRLSAADGVLAWAMEGAWRCSGCGHRQDLFFWRCPACRAWGSVRLELGREALAPPPPPPWDEPALVRGGVDAALSGAAARRTRASAMVAAGASASHQAAPWIDASSGSSRSASLWSRVGAWFGGVGASQAPAEPVAKAPAGAAASPRPSPPATVPAWREDGAAADAAAADNAEQSSV</sequence>
<dbReference type="Pfam" id="PF13176">
    <property type="entry name" value="TPR_7"/>
    <property type="match status" value="1"/>
</dbReference>
<dbReference type="EMBL" id="CP001804">
    <property type="protein sequence ID" value="ACY14921.1"/>
    <property type="molecule type" value="Genomic_DNA"/>
</dbReference>
<dbReference type="eggNOG" id="COG2956">
    <property type="taxonomic scope" value="Bacteria"/>
</dbReference>
<dbReference type="Proteomes" id="UP000001880">
    <property type="component" value="Chromosome"/>
</dbReference>